<dbReference type="NCBIfam" id="TIGR01640">
    <property type="entry name" value="F_box_assoc_1"/>
    <property type="match status" value="1"/>
</dbReference>
<organism evidence="2 3">
    <name type="scientific">Solanum pinnatisectum</name>
    <name type="common">tansyleaf nightshade</name>
    <dbReference type="NCBI Taxonomy" id="50273"/>
    <lineage>
        <taxon>Eukaryota</taxon>
        <taxon>Viridiplantae</taxon>
        <taxon>Streptophyta</taxon>
        <taxon>Embryophyta</taxon>
        <taxon>Tracheophyta</taxon>
        <taxon>Spermatophyta</taxon>
        <taxon>Magnoliopsida</taxon>
        <taxon>eudicotyledons</taxon>
        <taxon>Gunneridae</taxon>
        <taxon>Pentapetalae</taxon>
        <taxon>asterids</taxon>
        <taxon>lamiids</taxon>
        <taxon>Solanales</taxon>
        <taxon>Solanaceae</taxon>
        <taxon>Solanoideae</taxon>
        <taxon>Solaneae</taxon>
        <taxon>Solanum</taxon>
    </lineage>
</organism>
<dbReference type="Pfam" id="PF08268">
    <property type="entry name" value="FBA_3"/>
    <property type="match status" value="1"/>
</dbReference>
<accession>A0AAV9M5B4</accession>
<gene>
    <name evidence="2" type="ORF">R3W88_025068</name>
</gene>
<dbReference type="AlphaFoldDB" id="A0AAV9M5B4"/>
<keyword evidence="3" id="KW-1185">Reference proteome</keyword>
<feature type="domain" description="F-box associated beta-propeller type 3" evidence="1">
    <location>
        <begin position="205"/>
        <end position="298"/>
    </location>
</feature>
<evidence type="ECO:0000313" key="3">
    <source>
        <dbReference type="Proteomes" id="UP001311915"/>
    </source>
</evidence>
<sequence>MYIEKHSVYTSNPLLGEYFEIKLPEREISVNQVTYRFFFSKVSREYKVLRLVVKEHIHVSELKIYTLGVENDRIYSFDIETEKFKSLPLPEVGNCLCLTDEKNRWSAKIDIWWMKEYGISESWTKYTILVDCPRAFYKNLYRCCKCLASYRPESKRFIRIKVYGDVIAATRYIPKLKAEYNYYVRHCNRLIQLATKFHYPIGRVFLVGLCNGHTCFANGATRKSSEKHFVYINNPLLGEYFELKLPQWETSVCRVTYGFCFNKASDKYKVLRIVVREITNLSELEVYTLGVGEKWRNVGEILCPVWYDFGKVNINNRKGQVPANSTGTGKSTLELEASRVGNYLCFSDYYNLSTNIDIWWMKEYVVSESWTKDIILVNSIPRGMVDFNFEQILMWKDGEILIQSGRKLASYNPNIKSFRMIYVYGKVIAATTYIPSFYSLKTIMGDYFQVTNVYPKTQIV</sequence>
<dbReference type="Proteomes" id="UP001311915">
    <property type="component" value="Unassembled WGS sequence"/>
</dbReference>
<protein>
    <recommendedName>
        <fullName evidence="1">F-box associated beta-propeller type 3 domain-containing protein</fullName>
    </recommendedName>
</protein>
<dbReference type="InterPro" id="IPR017451">
    <property type="entry name" value="F-box-assoc_interact_dom"/>
</dbReference>
<name>A0AAV9M5B4_9SOLN</name>
<evidence type="ECO:0000313" key="2">
    <source>
        <dbReference type="EMBL" id="KAK4732080.1"/>
    </source>
</evidence>
<dbReference type="EMBL" id="JAWPEI010000003">
    <property type="protein sequence ID" value="KAK4732080.1"/>
    <property type="molecule type" value="Genomic_DNA"/>
</dbReference>
<evidence type="ECO:0000259" key="1">
    <source>
        <dbReference type="Pfam" id="PF08268"/>
    </source>
</evidence>
<dbReference type="PANTHER" id="PTHR31111:SF44">
    <property type="entry name" value="F-BOX DOMAIN-CONTAINING PROTEIN"/>
    <property type="match status" value="1"/>
</dbReference>
<dbReference type="InterPro" id="IPR013187">
    <property type="entry name" value="F-box-assoc_dom_typ3"/>
</dbReference>
<proteinExistence type="predicted"/>
<comment type="caution">
    <text evidence="2">The sequence shown here is derived from an EMBL/GenBank/DDBJ whole genome shotgun (WGS) entry which is preliminary data.</text>
</comment>
<dbReference type="PANTHER" id="PTHR31111">
    <property type="entry name" value="BNAA05G37150D PROTEIN-RELATED"/>
    <property type="match status" value="1"/>
</dbReference>
<reference evidence="2 3" key="1">
    <citation type="submission" date="2023-10" db="EMBL/GenBank/DDBJ databases">
        <title>Genome-Wide Identification Analysis in wild type Solanum Pinnatisectum Reveals Some Genes Defensing Phytophthora Infestans.</title>
        <authorList>
            <person name="Sun C."/>
        </authorList>
    </citation>
    <scope>NUCLEOTIDE SEQUENCE [LARGE SCALE GENOMIC DNA]</scope>
    <source>
        <strain evidence="2">LQN</strain>
        <tissue evidence="2">Leaf</tissue>
    </source>
</reference>